<dbReference type="InterPro" id="IPR014043">
    <property type="entry name" value="Acyl_transferase_dom"/>
</dbReference>
<reference evidence="14" key="1">
    <citation type="submission" date="2016-06" db="EMBL/GenBank/DDBJ databases">
        <authorList>
            <person name="Varghese N."/>
            <person name="Submissions Spin"/>
        </authorList>
    </citation>
    <scope>NUCLEOTIDE SEQUENCE [LARGE SCALE GENOMIC DNA]</scope>
    <source>
        <strain evidence="14">DSM 43903</strain>
    </source>
</reference>
<dbReference type="CDD" id="cd08956">
    <property type="entry name" value="KR_3_FAS_SDR_x"/>
    <property type="match status" value="1"/>
</dbReference>
<dbReference type="InterPro" id="IPR049900">
    <property type="entry name" value="PKS_mFAS_DH"/>
</dbReference>
<dbReference type="SMART" id="SM00826">
    <property type="entry name" value="PKS_DH"/>
    <property type="match status" value="1"/>
</dbReference>
<evidence type="ECO:0000256" key="4">
    <source>
        <dbReference type="ARBA" id="ARBA00022553"/>
    </source>
</evidence>
<dbReference type="Pfam" id="PF00698">
    <property type="entry name" value="Acyl_transf_1"/>
    <property type="match status" value="4"/>
</dbReference>
<keyword evidence="7" id="KW-0511">Multifunctional enzyme</keyword>
<dbReference type="InterPro" id="IPR057326">
    <property type="entry name" value="KR_dom"/>
</dbReference>
<dbReference type="InterPro" id="IPR014030">
    <property type="entry name" value="Ketoacyl_synth_N"/>
</dbReference>
<dbReference type="Pfam" id="PF02801">
    <property type="entry name" value="Ketoacyl-synt_C"/>
    <property type="match status" value="3"/>
</dbReference>
<dbReference type="SUPFAM" id="SSF53901">
    <property type="entry name" value="Thiolase-like"/>
    <property type="match status" value="3"/>
</dbReference>
<dbReference type="GO" id="GO:0006633">
    <property type="term" value="P:fatty acid biosynthetic process"/>
    <property type="evidence" value="ECO:0007669"/>
    <property type="project" value="InterPro"/>
</dbReference>
<dbReference type="InterPro" id="IPR016039">
    <property type="entry name" value="Thiolase-like"/>
</dbReference>
<dbReference type="OrthoDB" id="5476359at2"/>
<evidence type="ECO:0000256" key="8">
    <source>
        <dbReference type="ARBA" id="ARBA00023315"/>
    </source>
</evidence>
<dbReference type="InterPro" id="IPR013968">
    <property type="entry name" value="PKS_KR"/>
</dbReference>
<evidence type="ECO:0000256" key="1">
    <source>
        <dbReference type="ARBA" id="ARBA00001957"/>
    </source>
</evidence>
<gene>
    <name evidence="13" type="ORF">GA0070606_5924</name>
</gene>
<dbReference type="InterPro" id="IPR020806">
    <property type="entry name" value="PKS_PP-bd"/>
</dbReference>
<dbReference type="Gene3D" id="3.10.129.110">
    <property type="entry name" value="Polyketide synthase dehydratase"/>
    <property type="match status" value="1"/>
</dbReference>
<dbReference type="PANTHER" id="PTHR43775:SF51">
    <property type="entry name" value="INACTIVE PHENOLPHTHIOCEROL SYNTHESIS POLYKETIDE SYNTHASE TYPE I PKS1-RELATED"/>
    <property type="match status" value="1"/>
</dbReference>
<dbReference type="InterPro" id="IPR018201">
    <property type="entry name" value="Ketoacyl_synth_AS"/>
</dbReference>
<feature type="domain" description="Carrier" evidence="10">
    <location>
        <begin position="4718"/>
        <end position="4796"/>
    </location>
</feature>
<dbReference type="InterPro" id="IPR009081">
    <property type="entry name" value="PP-bd_ACP"/>
</dbReference>
<dbReference type="SMART" id="SM01294">
    <property type="entry name" value="PKS_PP_betabranch"/>
    <property type="match status" value="3"/>
</dbReference>
<dbReference type="InterPro" id="IPR036736">
    <property type="entry name" value="ACP-like_sf"/>
</dbReference>
<dbReference type="NCBIfam" id="NF045894">
    <property type="entry name" value="PKS_plus_SDR"/>
    <property type="match status" value="1"/>
</dbReference>
<dbReference type="Pfam" id="PF14765">
    <property type="entry name" value="PS-DH"/>
    <property type="match status" value="1"/>
</dbReference>
<dbReference type="Pfam" id="PF16197">
    <property type="entry name" value="KAsynt_C_assoc"/>
    <property type="match status" value="3"/>
</dbReference>
<dbReference type="EMBL" id="FMHZ01000002">
    <property type="protein sequence ID" value="SCL72031.1"/>
    <property type="molecule type" value="Genomic_DNA"/>
</dbReference>
<dbReference type="Gene3D" id="3.30.70.3290">
    <property type="match status" value="4"/>
</dbReference>
<protein>
    <submittedName>
        <fullName evidence="13">Acyl transferase domain-containing protein</fullName>
    </submittedName>
</protein>
<comment type="cofactor">
    <cofactor evidence="1">
        <name>pantetheine 4'-phosphate</name>
        <dbReference type="ChEBI" id="CHEBI:47942"/>
    </cofactor>
</comment>
<evidence type="ECO:0000256" key="5">
    <source>
        <dbReference type="ARBA" id="ARBA00022679"/>
    </source>
</evidence>
<dbReference type="Proteomes" id="UP000199001">
    <property type="component" value="Unassembled WGS sequence"/>
</dbReference>
<dbReference type="SMART" id="SM00827">
    <property type="entry name" value="PKS_AT"/>
    <property type="match status" value="3"/>
</dbReference>
<evidence type="ECO:0000313" key="13">
    <source>
        <dbReference type="EMBL" id="SCL72031.1"/>
    </source>
</evidence>
<feature type="domain" description="Ketosynthase family 3 (KS3)" evidence="11">
    <location>
        <begin position="33"/>
        <end position="459"/>
    </location>
</feature>
<keyword evidence="6" id="KW-0045">Antibiotic biosynthesis</keyword>
<dbReference type="SUPFAM" id="SSF47336">
    <property type="entry name" value="ACP-like"/>
    <property type="match status" value="3"/>
</dbReference>
<evidence type="ECO:0000259" key="10">
    <source>
        <dbReference type="PROSITE" id="PS50075"/>
    </source>
</evidence>
<dbReference type="PROSITE" id="PS52019">
    <property type="entry name" value="PKS_MFAS_DH"/>
    <property type="match status" value="1"/>
</dbReference>
<keyword evidence="5 13" id="KW-0808">Transferase</keyword>
<dbReference type="FunFam" id="1.10.1200.10:FF:000007">
    <property type="entry name" value="Probable polyketide synthase pks17"/>
    <property type="match status" value="3"/>
</dbReference>
<dbReference type="InterPro" id="IPR020807">
    <property type="entry name" value="PKS_DH"/>
</dbReference>
<dbReference type="SUPFAM" id="SSF52151">
    <property type="entry name" value="FabD/lysophospholipase-like"/>
    <property type="match status" value="3"/>
</dbReference>
<dbReference type="InterPro" id="IPR041618">
    <property type="entry name" value="PKS_DE"/>
</dbReference>
<dbReference type="Gene3D" id="3.40.47.10">
    <property type="match status" value="3"/>
</dbReference>
<dbReference type="CDD" id="cd08952">
    <property type="entry name" value="KR_1_SDR_x"/>
    <property type="match status" value="2"/>
</dbReference>
<dbReference type="Gene3D" id="1.10.1200.10">
    <property type="entry name" value="ACP-like"/>
    <property type="match status" value="3"/>
</dbReference>
<dbReference type="Gene3D" id="3.40.50.720">
    <property type="entry name" value="NAD(P)-binding Rossmann-like Domain"/>
    <property type="match status" value="3"/>
</dbReference>
<dbReference type="FunFam" id="3.40.366.10:FF:000002">
    <property type="entry name" value="Probable polyketide synthase 2"/>
    <property type="match status" value="2"/>
</dbReference>
<dbReference type="STRING" id="47855.GA0070606_5924"/>
<dbReference type="PANTHER" id="PTHR43775">
    <property type="entry name" value="FATTY ACID SYNTHASE"/>
    <property type="match status" value="1"/>
</dbReference>
<dbReference type="FunFam" id="3.40.47.10:FF:000019">
    <property type="entry name" value="Polyketide synthase type I"/>
    <property type="match status" value="3"/>
</dbReference>
<evidence type="ECO:0000256" key="9">
    <source>
        <dbReference type="PROSITE-ProRule" id="PRU01363"/>
    </source>
</evidence>
<dbReference type="InterPro" id="IPR014031">
    <property type="entry name" value="Ketoacyl_synth_C"/>
</dbReference>
<feature type="region of interest" description="N-terminal hotdog fold" evidence="9">
    <location>
        <begin position="939"/>
        <end position="1063"/>
    </location>
</feature>
<dbReference type="Gene3D" id="3.40.366.10">
    <property type="entry name" value="Malonyl-Coenzyme A Acyl Carrier Protein, domain 2"/>
    <property type="match status" value="4"/>
</dbReference>
<name>A0A1C6W0C5_9ACTN</name>
<feature type="domain" description="Ketosynthase family 3 (KS3)" evidence="11">
    <location>
        <begin position="1795"/>
        <end position="2221"/>
    </location>
</feature>
<dbReference type="PROSITE" id="PS50075">
    <property type="entry name" value="CARRIER"/>
    <property type="match status" value="3"/>
</dbReference>
<dbReference type="CDD" id="cd00833">
    <property type="entry name" value="PKS"/>
    <property type="match status" value="3"/>
</dbReference>
<dbReference type="PROSITE" id="PS00606">
    <property type="entry name" value="KS3_1"/>
    <property type="match status" value="3"/>
</dbReference>
<dbReference type="InterPro" id="IPR050091">
    <property type="entry name" value="PKS_NRPS_Biosynth_Enz"/>
</dbReference>
<keyword evidence="14" id="KW-1185">Reference proteome</keyword>
<comment type="pathway">
    <text evidence="2">Antibiotic biosynthesis.</text>
</comment>
<dbReference type="PROSITE" id="PS00012">
    <property type="entry name" value="PHOSPHOPANTETHEINE"/>
    <property type="match status" value="3"/>
</dbReference>
<dbReference type="GO" id="GO:0031177">
    <property type="term" value="F:phosphopantetheine binding"/>
    <property type="evidence" value="ECO:0007669"/>
    <property type="project" value="InterPro"/>
</dbReference>
<dbReference type="InterPro" id="IPR016035">
    <property type="entry name" value="Acyl_Trfase/lysoPLipase"/>
</dbReference>
<keyword evidence="3" id="KW-0596">Phosphopantetheine</keyword>
<dbReference type="InterPro" id="IPR015083">
    <property type="entry name" value="NorB/c/GfsB-D-like_docking"/>
</dbReference>
<feature type="active site" description="Proton donor; for dehydratase activity" evidence="9">
    <location>
        <position position="1135"/>
    </location>
</feature>
<organism evidence="13 14">
    <name type="scientific">Micromonospora citrea</name>
    <dbReference type="NCBI Taxonomy" id="47855"/>
    <lineage>
        <taxon>Bacteria</taxon>
        <taxon>Bacillati</taxon>
        <taxon>Actinomycetota</taxon>
        <taxon>Actinomycetes</taxon>
        <taxon>Micromonosporales</taxon>
        <taxon>Micromonosporaceae</taxon>
        <taxon>Micromonospora</taxon>
    </lineage>
</organism>
<dbReference type="InterPro" id="IPR036291">
    <property type="entry name" value="NAD(P)-bd_dom_sf"/>
</dbReference>
<sequence>MPTEAEFLDYLRRATADLRDARRRVREVEAKDREPMAVIGMACRFPGGVSSPAELWDLVERGGDGVGDFPTDRGWDLERLFHADPDNPGTSTSNQGGFLHDAPQFDPGFFGISPREALAMDPHQRLLLETSWEAFEHAGLDPQRLRGSRTGVFAGVMYHDYASRVLDLPDGVEGYIGTGNSGSVVSGRVAYTFGLEGPAVTVDTACSSSLVAVHLATQALRQRDCDFALAGGVTVMSTPGTFADFSRQRGLASDGRCKSFAAAADGTGWSEGVGVLLLQRLSDARRDGRRILAVIRGSAVNQDGASSGLTAPNGPSQERVIRQALANARLSPADVDVVEAHGTGTTLGDPIEAQALLATYGQDRGDGGPLWLGSVKSNLGHTQAAAGAAGLIKMIEAIRHRTMPATLHVDAPSPHIDWSAGQVSLLTEARPWSAADRPRRAAVSSFGISGTNAHVILEEAPAGDAPPVDEAPPVALPLAPVFLSARTPEALAAQAGRWADHLGRADSLRPADVAASSVSRAGLDHRAVVLAGAADDLLAGLRALAAGEPHGAVTTGVAAPRGRTAFLFSGQGAQRAGMGRELYAAFPVFAAALDEVCAQLDPLLPRPLREVLFAPDGSAEAELLDRTVFTQAGLFAVEVALFRLVESFGVVPDLVAGHSIGEIAAAHVAGVLSVEDACALVAARGRLMQALPAGGGMLAVAADEAAVTASLARLTDRLDVAAVNGPAAVVVAGDAEALDEVRRVWSERGVQTRRLRVSHAFHSARMDPMLADFAAVAEGLTFRPPTIPVVSNLTGRVADADQLCDPGYWVRHVRGTVRFADAVDCLRAEEVDTFLEVGPNGVLTAMAQGCLADRAEDTPTPLLVPASRHDRPEPQALLEALARLHAHGVIVGWADLLGGGGGGRHVDLPTYAFQHQRFWLEPAGRWTDVSGAGLGAAGHPLLGAAVSVAGEDMVVLTGRLSTATHAWLADHAVSGVVVVPGAALVELAVRAGDEVGASRVRELTVAAPLVLPASGGVRVQVRVGAADEAGTRSVTVHSQPEEAVDPEWVRHAEGVLEPASAEEPGVGEWPPAGGVEVDLAGWYPTLAEHGLGYGPVFRGLRRVWAGGDEVFAEVALPDEVAGDAAGFGVHPALLDAALHPIGLLLGAESGGPRVPFAFEGVQVHASGARALRVRLTRVGTAVRLVASDESDAAVVSVDSLALRELTAVSPAGTAARSMFEVAWRAEEVAAVGDVSGWALVGPPAAVDVPVFPDVEALAATAAEPSGVPPRLLLLPVGSAGGVGGNAARAGDAANGPDAVRAATTAVLASVRSWLAADALVDSKLVVVTRGAVSVGAEDRVSDLAGAAVWGLLRSAQSEHPGRIVLADVDGELHAGLLGVLAGVADEPVATGGQVAVRSDAVFVPRLARAGVGTAVAAPGLGEGAVLVTGGTGALGALVAEHLVSAHGVRSLVLVSRRGPEAVGAGELSERLSALGASVRVVACDVTDRDEVFGLVDGISAGGRLAGVVHTAGVLDDGVVEGLTAERLAGVLAPKVSAGWFLHEATAGLDLDLFVVFSSVAGVLGSPGQSAYAAGNAFLDGLAVWRRQLGLPAVSLAWGMWDTPGMAASLDEADRARSARGGMTAMSAETGLRLFDAALGADRPALVPAVIDPAALRAAAGAGLVPPMLRALLGATTTRRQAGQGATWATRVSGLAPDEARARIGVLVRGLVAQVLGHGGAEAVPADRAFRELGFDSLTAVDLRNRVNAATGLRLPSTLVFDYPTPTVLADHVWSELAGVRASTTGPVAGTVVGADEPIAIVGMACRYPGGVESPDQLWELLAAGGDGISEFPADRGWDLESLFDPDPDHSGTSYTRHGGFLHDAAEFDPAFFGISPREALAMDPQQRLLLETSWEAFEHAGLDPQRLRGSRTGVFAGVMYHDYASRLMDQPGEVEGYIGTGTSGSVLSGRVAYTFGLEGPAVTVDTACSSSLVALHLAAQALRAGECEYALAGGVTVMATPGTFVEFSRQRGLSPDGRCKSFAAAADGTGWSEGVGVLLVQRLSDARREGRRVLAVIRGSAVNSDGASNGLTAPNGPSQQRVIRQALAGARLMPADVDAVEAHGTGTTLGDPIEAQALLATYGQDRPADRPLLLGSVKSNLGHTQAAAGVAGIIKMVLAMRHGLVPATLHVDEPSPHIDWTAGAVALATEPTPWPAVDRPRRAAVSSFGISGTNAHVVIEQAPEQPAATPPDTAVPFALPASAVVPFALSAADPVALRGQAGRLRSHLAAHPELEPADVAYALTASRVAFPYRAVVLGGNRDELARGLDALAAGDISADVVTGATLRNAAPIFVFSGHGSQWPGTAADLLDTSPVFAAAIAECEEALAPWVDWSLTGVLRAAPAAPPLVDPAVAQPALWAVMVSLARLWASLGVRPAGVVGHSQGEIAAACVAGALSLADGAKIVALRGRALADRAPHAEAVADRLTGSLAGIVGRPAETPFWSALTGRPLDTTELDADHWHRDPREPVDVERVVRGLLDEGHQVFLEVGPHPVVSSGIQETIDAAGHEAVVVDTLRRGDGGWPRVLTALAALHAHGVEVDWAAVHGTRTGPAVPLPTYAFHRQRYWPEAPALTGAVAGVGEPADRRFWDAVERADAGALAEAMRLDDTEARRLDDALPLLAAWRRRRRDESTVDGWRYRVTWTPVTAPTTAALTGAWLVPVPAAHADAPLTGAVLRALAEAGAEPTLLTVADPDRAALADLLRAGDSDSLAGVCSLLALDDAPHPEHPVVPAGLAGTLALVQALGDAGVTAPLWCVSSGAVSTGRADPVDRPDQATAWGLGRVAALEHPDRWGGLVDLPADPDQRARARLAAALAGIGHEDQLAVRSSGLFARRLVRAAAGDRPAGDGWRPAGTVLVTGGLGSIGAHVARWLARAGAAHLVLTSRQGPAAPGAAELEAELAGHGATVTVAACDVADRESLRALVGRLAEGGTRIDAVFHAAGVPHAGALADTDVAELAGVLRAKVAGAVNLDEVLGPDLTAFVLFSSGAGVWGGGHQGAYAAGNAFLDALAEDRRRRGLPGTALAWGAWDGGGMVETEGAADQMFRSGVRPMDPDLAAAVLAGALERDEIALTVADVAWDRFLQTFALARPRPLIGDIPEVARALAAARTGDGGETREASPLRGRLAGLAAPERRRLLLDLVRVHAAAVLRLPAPQALAADRSFREIGFDSLSAVEMRNRLAEAVGLTLPATLVFDRPTPTALADHLVTLVTGDDAEAAPAVRAAVAPDEPIAVVSMSCRYPGGVADPEDLWRLVSEGRDGIAEFPTDRGWDLDAIYHPDPDRLGTSYVREGGFLADAAGFDAALFGISPREAMVMDPQQRVLLESAWELFERAGTAPADMRETNTGVFVGTNGQDYATLLLAARVETEGYQATGNVAAVISGRLAYHFGLQGPAVSVDTACSSSLVALHLACQSLRQGECDLAVAGGVTVMATPGPFLEFARQRGLALDGRCKSFAGAADGTGWGEGVGLVMLQRLSDAQREGRRILAVVRGSAMNQDGASNGLTAPNGPAQERVIRQALANARLTAAEVDAVDGHGTGTRLGDPIEAQALLATYGRDRPADRPLLLGSVKSNIGHTQAAAGVSGVIKMVMALQHDLLPPTLHVDEPSPHVDWSAGAVALLTDPRPWPQVDRPRRAGVSSFGVSGTNVHVILEQAPTDAGASRPADGPPARLPVLPFVVSADSADSLPAQAARLADWLPGSATSAADVARALAAGRSPLRHRAVLLAADADTALAGLRALAAGQDHPGLTRGVAEPGGPLAVLFSGQGAQHAGMGRQLYAAFPRFAAALDEACQHLDAHLPRPLREVLFAEPGTAEADLLDQTAFTQAGLFAVEVALFRLLEDWGIRPDLVAGHSVGEIVAAHVAGVLSLPDACTLVGHRGRLMQALPAGGGMLAVAAPEVDVRRALADTPGQLDVAAVNGPAAVVVAGAQDALTGLADHFADLGVRTKRLRVSHAFHSALMEPMLADFAAVAATLSYAPPTVPLVSNLTGTVVDADTLCGPDHWVRHVREAVRFADTVTHLHAHGVTRFLEVGPDTVLTALTADALPPDAPVVVTGVQRPGQDEVATLLGAVARLHCQGVPVRWTRLLPGGAGPVDLPTYAFAHQRFWPTLDAAASHAPATGSDDVDSAFWQAVTSGDGDALADRLGVDADRPLRDLLPELARWRRQQREDTLAGGWRYRITWRPRALPAGAADGDWILVHTDADRPVVDRLAELVTARGGTVRLLAVDPATTDRTALAERLAGDPATAGRAAPTRIVSLLALDERPHPDRPAVPLGLTANLALVQAVTDALPPVPLWLLTRQAVSTAPDDPVARPAQATTWGLGLVTALEHPRHWGGLLDLPAALDTATAEGVLAALTAAGDEDQLAVRDSGTYLRRLARAPRTEAPAGWQPPDTVLVTGGTGAVGRYAAGWFARHGARRLLLVSRRGAAAPGADEAVAELAGLGAEARVLACDLADRDAVAALARGLRADGETVHAVVHAAGVGRLNPVAAVTEAELADVVSGKIAGARHLDEFLDPGPLDLVVHFSSIAAVWGVGDHGAYAAGNAFLDAWAQSRPAGSPRHLSVNWGPWAGGGMVTDAHAAAMSRRGVSLLDREPAMAALRAGLAGDDTALTVADVDWDRFAPVFASARPRPLISDIAEVAAQAAAERADAEDGDQVAGELRKRLGELTPAEQARVLVDLIRAAAGEVIGHDSPYAVEADRPFRDLGFDSLTAVELRGRLARSTGLTLPSSVVFDYPTPQALAEHLRAELLSEASVEALPTLAELDRLESVLALRDPDDIGRVRITMRLHSLLERLGAAEESREETAEVADRLRAASNQELFDLIDQDLGLS</sequence>
<dbReference type="InterPro" id="IPR032821">
    <property type="entry name" value="PKS_assoc"/>
</dbReference>
<dbReference type="Gene3D" id="3.40.50.11460">
    <property type="match status" value="1"/>
</dbReference>
<accession>A0A1C6W0C5</accession>
<evidence type="ECO:0000256" key="7">
    <source>
        <dbReference type="ARBA" id="ARBA00023268"/>
    </source>
</evidence>
<dbReference type="InterPro" id="IPR016036">
    <property type="entry name" value="Malonyl_transacylase_ACP-bd"/>
</dbReference>
<dbReference type="Pfam" id="PF08659">
    <property type="entry name" value="KR"/>
    <property type="match status" value="3"/>
</dbReference>
<feature type="active site" description="Proton acceptor; for dehydratase activity" evidence="9">
    <location>
        <position position="971"/>
    </location>
</feature>
<evidence type="ECO:0000259" key="11">
    <source>
        <dbReference type="PROSITE" id="PS52004"/>
    </source>
</evidence>
<dbReference type="PROSITE" id="PS52004">
    <property type="entry name" value="KS3_2"/>
    <property type="match status" value="3"/>
</dbReference>
<dbReference type="GO" id="GO:0004312">
    <property type="term" value="F:fatty acid synthase activity"/>
    <property type="evidence" value="ECO:0007669"/>
    <property type="project" value="TreeGrafter"/>
</dbReference>
<proteinExistence type="predicted"/>
<feature type="domain" description="PKS/mFAS DH" evidence="12">
    <location>
        <begin position="939"/>
        <end position="1211"/>
    </location>
</feature>
<dbReference type="InterPro" id="IPR049552">
    <property type="entry name" value="PKS_DH_N"/>
</dbReference>
<dbReference type="InterPro" id="IPR042104">
    <property type="entry name" value="PKS_dehydratase_sf"/>
</dbReference>
<dbReference type="Pfam" id="PF18369">
    <property type="entry name" value="PKS_DE"/>
    <property type="match status" value="2"/>
</dbReference>
<dbReference type="InterPro" id="IPR049551">
    <property type="entry name" value="PKS_DH_C"/>
</dbReference>
<dbReference type="Pfam" id="PF00109">
    <property type="entry name" value="ketoacyl-synt"/>
    <property type="match status" value="3"/>
</dbReference>
<dbReference type="SUPFAM" id="SSF55048">
    <property type="entry name" value="Probable ACP-binding domain of malonyl-CoA ACP transacylase"/>
    <property type="match status" value="2"/>
</dbReference>
<dbReference type="Pfam" id="PF00550">
    <property type="entry name" value="PP-binding"/>
    <property type="match status" value="3"/>
</dbReference>
<dbReference type="InterPro" id="IPR006162">
    <property type="entry name" value="Ppantetheine_attach_site"/>
</dbReference>
<evidence type="ECO:0000256" key="6">
    <source>
        <dbReference type="ARBA" id="ARBA00023194"/>
    </source>
</evidence>
<dbReference type="Pfam" id="PF21089">
    <property type="entry name" value="PKS_DH_N"/>
    <property type="match status" value="1"/>
</dbReference>
<evidence type="ECO:0000256" key="3">
    <source>
        <dbReference type="ARBA" id="ARBA00022450"/>
    </source>
</evidence>
<evidence type="ECO:0000256" key="2">
    <source>
        <dbReference type="ARBA" id="ARBA00004792"/>
    </source>
</evidence>
<dbReference type="InterPro" id="IPR001227">
    <property type="entry name" value="Ac_transferase_dom_sf"/>
</dbReference>
<dbReference type="GO" id="GO:0033068">
    <property type="term" value="P:macrolide biosynthetic process"/>
    <property type="evidence" value="ECO:0007669"/>
    <property type="project" value="UniProtKB-ARBA"/>
</dbReference>
<dbReference type="RefSeq" id="WP_091106416.1">
    <property type="nucleotide sequence ID" value="NZ_FMHZ01000002.1"/>
</dbReference>
<dbReference type="SMART" id="SM00822">
    <property type="entry name" value="PKS_KR"/>
    <property type="match status" value="3"/>
</dbReference>
<dbReference type="InterPro" id="IPR020841">
    <property type="entry name" value="PKS_Beta-ketoAc_synthase_dom"/>
</dbReference>
<dbReference type="GO" id="GO:0004315">
    <property type="term" value="F:3-oxoacyl-[acyl-carrier-protein] synthase activity"/>
    <property type="evidence" value="ECO:0007669"/>
    <property type="project" value="InterPro"/>
</dbReference>
<keyword evidence="8" id="KW-0012">Acyltransferase</keyword>
<feature type="domain" description="Carrier" evidence="10">
    <location>
        <begin position="1701"/>
        <end position="1776"/>
    </location>
</feature>
<feature type="domain" description="Carrier" evidence="10">
    <location>
        <begin position="3177"/>
        <end position="3252"/>
    </location>
</feature>
<evidence type="ECO:0000259" key="12">
    <source>
        <dbReference type="PROSITE" id="PS52019"/>
    </source>
</evidence>
<keyword evidence="4" id="KW-0597">Phosphoprotein</keyword>
<feature type="region of interest" description="C-terminal hotdog fold" evidence="9">
    <location>
        <begin position="1074"/>
        <end position="1211"/>
    </location>
</feature>
<dbReference type="Gene3D" id="6.10.140.1830">
    <property type="match status" value="2"/>
</dbReference>
<feature type="domain" description="Ketosynthase family 3 (KS3)" evidence="11">
    <location>
        <begin position="3270"/>
        <end position="3696"/>
    </location>
</feature>
<dbReference type="SMART" id="SM00823">
    <property type="entry name" value="PKS_PP"/>
    <property type="match status" value="3"/>
</dbReference>
<dbReference type="SMART" id="SM00825">
    <property type="entry name" value="PKS_KS"/>
    <property type="match status" value="3"/>
</dbReference>
<evidence type="ECO:0000313" key="14">
    <source>
        <dbReference type="Proteomes" id="UP000199001"/>
    </source>
</evidence>
<dbReference type="SUPFAM" id="SSF51735">
    <property type="entry name" value="NAD(P)-binding Rossmann-fold domains"/>
    <property type="match status" value="6"/>
</dbReference>
<dbReference type="Pfam" id="PF08990">
    <property type="entry name" value="Docking"/>
    <property type="match status" value="1"/>
</dbReference>